<reference evidence="2" key="1">
    <citation type="journal article" date="2020" name="Phytopathology">
        <title>Genome Sequence Resources of Colletotrichum truncatum, C. plurivorum, C. musicola, and C. sojae: Four Species Pathogenic to Soybean (Glycine max).</title>
        <authorList>
            <person name="Rogerio F."/>
            <person name="Boufleur T.R."/>
            <person name="Ciampi-Guillardi M."/>
            <person name="Sukno S.A."/>
            <person name="Thon M.R."/>
            <person name="Massola Junior N.S."/>
            <person name="Baroncelli R."/>
        </authorList>
    </citation>
    <scope>NUCLEOTIDE SEQUENCE</scope>
    <source>
        <strain evidence="2">LFN00145</strain>
    </source>
</reference>
<evidence type="ECO:0000313" key="3">
    <source>
        <dbReference type="Proteomes" id="UP000654918"/>
    </source>
</evidence>
<dbReference type="AlphaFoldDB" id="A0A8H6KN45"/>
<feature type="compositionally biased region" description="Basic and acidic residues" evidence="1">
    <location>
        <begin position="132"/>
        <end position="153"/>
    </location>
</feature>
<comment type="caution">
    <text evidence="2">The sequence shown here is derived from an EMBL/GenBank/DDBJ whole genome shotgun (WGS) entry which is preliminary data.</text>
</comment>
<protein>
    <submittedName>
        <fullName evidence="2">Uncharacterized protein</fullName>
    </submittedName>
</protein>
<evidence type="ECO:0000256" key="1">
    <source>
        <dbReference type="SAM" id="MobiDB-lite"/>
    </source>
</evidence>
<dbReference type="Proteomes" id="UP000654918">
    <property type="component" value="Unassembled WGS sequence"/>
</dbReference>
<keyword evidence="3" id="KW-1185">Reference proteome</keyword>
<feature type="compositionally biased region" description="Polar residues" evidence="1">
    <location>
        <begin position="111"/>
        <end position="128"/>
    </location>
</feature>
<organism evidence="2 3">
    <name type="scientific">Colletotrichum plurivorum</name>
    <dbReference type="NCBI Taxonomy" id="2175906"/>
    <lineage>
        <taxon>Eukaryota</taxon>
        <taxon>Fungi</taxon>
        <taxon>Dikarya</taxon>
        <taxon>Ascomycota</taxon>
        <taxon>Pezizomycotina</taxon>
        <taxon>Sordariomycetes</taxon>
        <taxon>Hypocreomycetidae</taxon>
        <taxon>Glomerellales</taxon>
        <taxon>Glomerellaceae</taxon>
        <taxon>Colletotrichum</taxon>
        <taxon>Colletotrichum orchidearum species complex</taxon>
    </lineage>
</organism>
<dbReference type="EMBL" id="WIGO01000053">
    <property type="protein sequence ID" value="KAF6833963.1"/>
    <property type="molecule type" value="Genomic_DNA"/>
</dbReference>
<evidence type="ECO:0000313" key="2">
    <source>
        <dbReference type="EMBL" id="KAF6833963.1"/>
    </source>
</evidence>
<accession>A0A8H6KN45</accession>
<gene>
    <name evidence="2" type="ORF">CPLU01_05258</name>
</gene>
<name>A0A8H6KN45_9PEZI</name>
<proteinExistence type="predicted"/>
<sequence>MLAKLPTGQTAFAFFMPCKIRHISPHSVRVFRGQSRFTAAPAPFGLFDQPNTGLDDELVLTCPVDPLPNDAMGHGSWDGTLPTLLESQDRTAPEGSACTVLHRTAPHRTAPHQNATGKLVSRTSQSTPPEADTSKTRDIAGRIDKVDLNDGRQKSSTRRKPQRKAQAEAPCSLVRSASLANVSLGLGSGPGRIVPDPYRVQERGTRVHDTSRGARRSTEYTLSMENATLQPSSLAATWMAERNIN</sequence>
<feature type="region of interest" description="Disordered" evidence="1">
    <location>
        <begin position="105"/>
        <end position="170"/>
    </location>
</feature>